<name>A0A4C1ZWX3_EUMVA</name>
<proteinExistence type="predicted"/>
<evidence type="ECO:0000313" key="3">
    <source>
        <dbReference type="Proteomes" id="UP000299102"/>
    </source>
</evidence>
<feature type="compositionally biased region" description="Basic and acidic residues" evidence="1">
    <location>
        <begin position="128"/>
        <end position="147"/>
    </location>
</feature>
<keyword evidence="3" id="KW-1185">Reference proteome</keyword>
<sequence>MTNKTSYFRSAGIDEDAPRRYTSEIEEYLSTLEIEVALRPSLGGALSAARDQRGRGARSVRFFVKKKYIDEGPIICESGWNYISRANPTLSELISAKKWNTSKDQRKRREEQCQINFEYHARINKQMINERNRSPRERGTKRNREVPGRPSGDPKAGGHKHFPRTYFHKLILAKTRYKYPRTRRAAPPRTAPPLAHATFCIPLAIAVISTLRRPPGKSRNAARLPAGEKFQITPYSFPNAHQKKSRVRQSPVIRRRRGGGAAGANKGRPRATSGIKSFYQTNQQLSY</sequence>
<dbReference type="EMBL" id="BGZK01002364">
    <property type="protein sequence ID" value="GBP93331.1"/>
    <property type="molecule type" value="Genomic_DNA"/>
</dbReference>
<evidence type="ECO:0000256" key="1">
    <source>
        <dbReference type="SAM" id="MobiDB-lite"/>
    </source>
</evidence>
<reference evidence="2 3" key="1">
    <citation type="journal article" date="2019" name="Commun. Biol.">
        <title>The bagworm genome reveals a unique fibroin gene that provides high tensile strength.</title>
        <authorList>
            <person name="Kono N."/>
            <person name="Nakamura H."/>
            <person name="Ohtoshi R."/>
            <person name="Tomita M."/>
            <person name="Numata K."/>
            <person name="Arakawa K."/>
        </authorList>
    </citation>
    <scope>NUCLEOTIDE SEQUENCE [LARGE SCALE GENOMIC DNA]</scope>
</reference>
<protein>
    <submittedName>
        <fullName evidence="2">Uncharacterized protein</fullName>
    </submittedName>
</protein>
<feature type="region of interest" description="Disordered" evidence="1">
    <location>
        <begin position="126"/>
        <end position="161"/>
    </location>
</feature>
<evidence type="ECO:0000313" key="2">
    <source>
        <dbReference type="EMBL" id="GBP93331.1"/>
    </source>
</evidence>
<dbReference type="Proteomes" id="UP000299102">
    <property type="component" value="Unassembled WGS sequence"/>
</dbReference>
<dbReference type="AlphaFoldDB" id="A0A4C1ZWX3"/>
<feature type="region of interest" description="Disordered" evidence="1">
    <location>
        <begin position="237"/>
        <end position="287"/>
    </location>
</feature>
<accession>A0A4C1ZWX3</accession>
<organism evidence="2 3">
    <name type="scientific">Eumeta variegata</name>
    <name type="common">Bagworm moth</name>
    <name type="synonym">Eumeta japonica</name>
    <dbReference type="NCBI Taxonomy" id="151549"/>
    <lineage>
        <taxon>Eukaryota</taxon>
        <taxon>Metazoa</taxon>
        <taxon>Ecdysozoa</taxon>
        <taxon>Arthropoda</taxon>
        <taxon>Hexapoda</taxon>
        <taxon>Insecta</taxon>
        <taxon>Pterygota</taxon>
        <taxon>Neoptera</taxon>
        <taxon>Endopterygota</taxon>
        <taxon>Lepidoptera</taxon>
        <taxon>Glossata</taxon>
        <taxon>Ditrysia</taxon>
        <taxon>Tineoidea</taxon>
        <taxon>Psychidae</taxon>
        <taxon>Oiketicinae</taxon>
        <taxon>Eumeta</taxon>
    </lineage>
</organism>
<gene>
    <name evidence="2" type="ORF">EVAR_69353_1</name>
</gene>
<feature type="compositionally biased region" description="Basic residues" evidence="1">
    <location>
        <begin position="241"/>
        <end position="258"/>
    </location>
</feature>
<comment type="caution">
    <text evidence="2">The sequence shown here is derived from an EMBL/GenBank/DDBJ whole genome shotgun (WGS) entry which is preliminary data.</text>
</comment>
<feature type="compositionally biased region" description="Polar residues" evidence="1">
    <location>
        <begin position="274"/>
        <end position="287"/>
    </location>
</feature>